<dbReference type="InterPro" id="IPR039564">
    <property type="entry name" value="Peptidase_C39-like"/>
</dbReference>
<reference evidence="4 5" key="1">
    <citation type="submission" date="2016-09" db="EMBL/GenBank/DDBJ databases">
        <title>Draft genome sequence for the type strain of Desulfuribacillus alkaliarsenatis AHT28, an obligately anaerobic, sulfidogenic bacterium isolated from Russian soda lake sediments.</title>
        <authorList>
            <person name="Abin C.A."/>
            <person name="Hollibaugh J.T."/>
        </authorList>
    </citation>
    <scope>NUCLEOTIDE SEQUENCE [LARGE SCALE GENOMIC DNA]</scope>
    <source>
        <strain evidence="4 5">AHT28</strain>
    </source>
</reference>
<dbReference type="STRING" id="766136.BHF68_04910"/>
<feature type="domain" description="Peptidase C39-like" evidence="3">
    <location>
        <begin position="46"/>
        <end position="207"/>
    </location>
</feature>
<dbReference type="EMBL" id="MIJE01000011">
    <property type="protein sequence ID" value="OEF97549.1"/>
    <property type="molecule type" value="Genomic_DNA"/>
</dbReference>
<dbReference type="PANTHER" id="PTHR37806">
    <property type="entry name" value="LMO0724 PROTEIN"/>
    <property type="match status" value="1"/>
</dbReference>
<evidence type="ECO:0000313" key="5">
    <source>
        <dbReference type="Proteomes" id="UP000094296"/>
    </source>
</evidence>
<name>A0A1E5G4G1_9FIRM</name>
<proteinExistence type="predicted"/>
<accession>A0A1E5G4G1</accession>
<sequence>MKFLNRYNKILHAAIILIFMLAFIITNSPQILSKASAQSPPNISAFPTIKKHPEMPSGSEATAIAILLNYHGVQITKEEIGRELPTEPLPVEVNNRQIGGDPSRGFIGDPFSEQGLGLYQQPLARILGNKIPVGQVIDRSGRPFLAVLSEVERGNPMIVWVTEGLRPASITQFWWTIDNNLIQWHGNQTTVVLFDFDADSVYVSDPNTGQIEAYNRVVFERIWRDVGSRAIGIDITASGTPTATSTPDIAAPDTSGGLNYEEERRKILREIERQRDPSLVDEAGDEDANQDGAVKGVPSIVIWVVIIATFIFLASFTTLLILTLKANKKAQDNQQQVASDTSQEQDDDMYN</sequence>
<keyword evidence="5" id="KW-1185">Reference proteome</keyword>
<feature type="region of interest" description="Disordered" evidence="1">
    <location>
        <begin position="331"/>
        <end position="351"/>
    </location>
</feature>
<evidence type="ECO:0000259" key="3">
    <source>
        <dbReference type="Pfam" id="PF13529"/>
    </source>
</evidence>
<dbReference type="RefSeq" id="WP_069642947.1">
    <property type="nucleotide sequence ID" value="NZ_MIJE01000011.1"/>
</dbReference>
<dbReference type="Proteomes" id="UP000094296">
    <property type="component" value="Unassembled WGS sequence"/>
</dbReference>
<keyword evidence="2" id="KW-0472">Membrane</keyword>
<evidence type="ECO:0000313" key="4">
    <source>
        <dbReference type="EMBL" id="OEF97549.1"/>
    </source>
</evidence>
<dbReference type="PANTHER" id="PTHR37806:SF1">
    <property type="entry name" value="PEPTIDASE C39-LIKE DOMAIN-CONTAINING PROTEIN"/>
    <property type="match status" value="1"/>
</dbReference>
<organism evidence="4 5">
    <name type="scientific">Desulfuribacillus alkaliarsenatis</name>
    <dbReference type="NCBI Taxonomy" id="766136"/>
    <lineage>
        <taxon>Bacteria</taxon>
        <taxon>Bacillati</taxon>
        <taxon>Bacillota</taxon>
        <taxon>Desulfuribacillia</taxon>
        <taxon>Desulfuribacillales</taxon>
        <taxon>Desulfuribacillaceae</taxon>
        <taxon>Desulfuribacillus</taxon>
    </lineage>
</organism>
<dbReference type="AlphaFoldDB" id="A0A1E5G4G1"/>
<gene>
    <name evidence="4" type="ORF">BHF68_04910</name>
</gene>
<keyword evidence="2" id="KW-1133">Transmembrane helix</keyword>
<dbReference type="Gene3D" id="3.90.70.10">
    <property type="entry name" value="Cysteine proteinases"/>
    <property type="match status" value="1"/>
</dbReference>
<evidence type="ECO:0000256" key="1">
    <source>
        <dbReference type="SAM" id="MobiDB-lite"/>
    </source>
</evidence>
<comment type="caution">
    <text evidence="4">The sequence shown here is derived from an EMBL/GenBank/DDBJ whole genome shotgun (WGS) entry which is preliminary data.</text>
</comment>
<keyword evidence="2" id="KW-0812">Transmembrane</keyword>
<protein>
    <recommendedName>
        <fullName evidence="3">Peptidase C39-like domain-containing protein</fullName>
    </recommendedName>
</protein>
<dbReference type="Pfam" id="PF13529">
    <property type="entry name" value="Peptidase_C39_2"/>
    <property type="match status" value="1"/>
</dbReference>
<dbReference type="OrthoDB" id="1164310at2"/>
<evidence type="ECO:0000256" key="2">
    <source>
        <dbReference type="SAM" id="Phobius"/>
    </source>
</evidence>
<feature type="transmembrane region" description="Helical" evidence="2">
    <location>
        <begin position="300"/>
        <end position="324"/>
    </location>
</feature>